<feature type="region of interest" description="Disordered" evidence="1">
    <location>
        <begin position="211"/>
        <end position="239"/>
    </location>
</feature>
<dbReference type="EMBL" id="UYRU01043967">
    <property type="protein sequence ID" value="VDK84664.1"/>
    <property type="molecule type" value="Genomic_DNA"/>
</dbReference>
<organism evidence="3 4">
    <name type="scientific">Dibothriocephalus latus</name>
    <name type="common">Fish tapeworm</name>
    <name type="synonym">Diphyllobothrium latum</name>
    <dbReference type="NCBI Taxonomy" id="60516"/>
    <lineage>
        <taxon>Eukaryota</taxon>
        <taxon>Metazoa</taxon>
        <taxon>Spiralia</taxon>
        <taxon>Lophotrochozoa</taxon>
        <taxon>Platyhelminthes</taxon>
        <taxon>Cestoda</taxon>
        <taxon>Eucestoda</taxon>
        <taxon>Diphyllobothriidea</taxon>
        <taxon>Diphyllobothriidae</taxon>
        <taxon>Dibothriocephalus</taxon>
    </lineage>
</organism>
<accession>A0A3P6V2X3</accession>
<keyword evidence="2" id="KW-1133">Transmembrane helix</keyword>
<keyword evidence="4" id="KW-1185">Reference proteome</keyword>
<evidence type="ECO:0000313" key="3">
    <source>
        <dbReference type="EMBL" id="VDK84664.1"/>
    </source>
</evidence>
<dbReference type="Proteomes" id="UP000281553">
    <property type="component" value="Unassembled WGS sequence"/>
</dbReference>
<dbReference type="OrthoDB" id="10253954at2759"/>
<proteinExistence type="predicted"/>
<evidence type="ECO:0000256" key="1">
    <source>
        <dbReference type="SAM" id="MobiDB-lite"/>
    </source>
</evidence>
<protein>
    <submittedName>
        <fullName evidence="3">Uncharacterized protein</fullName>
    </submittedName>
</protein>
<gene>
    <name evidence="3" type="ORF">DILT_LOCUS3611</name>
</gene>
<feature type="compositionally biased region" description="Basic residues" evidence="1">
    <location>
        <begin position="214"/>
        <end position="227"/>
    </location>
</feature>
<keyword evidence="2" id="KW-0472">Membrane</keyword>
<sequence>MNHPDTSVFPIRVTGIKFFINELNERNRVFIGPRTHIVTVPRDGSDGDVSSVSVARSDFLNSADAPMEHSIDGLEPNGIFDVELRAVYEPMGNRPTAETEAPWEKTSCRTKMHPPVNISAPVPVSYNAKTNGVLMRMFRVSERLGPIRRYFLIVTRLERSHSINNLEKIDWHAELRRLNAEKEAETRVAAEFTQMAFRSPQLEIQIGERENEMRKRRSVKVPRKRARLQPQSDAAASAAARADEAKMQSEILLYDCSLKKGHQYKHSIVLPKRTNLGYADAYGHSEPAWSTTPETFGEEGQSTTEYEDEDSISSTFCAASPWSVAFQPNTSLLFADPLGAGGRVTSGGFGLGGNRMGPSFFTVILVTVIVSLGLVALICIAVQCFFR</sequence>
<evidence type="ECO:0000313" key="4">
    <source>
        <dbReference type="Proteomes" id="UP000281553"/>
    </source>
</evidence>
<dbReference type="AlphaFoldDB" id="A0A3P6V2X3"/>
<evidence type="ECO:0000256" key="2">
    <source>
        <dbReference type="SAM" id="Phobius"/>
    </source>
</evidence>
<reference evidence="3 4" key="1">
    <citation type="submission" date="2018-11" db="EMBL/GenBank/DDBJ databases">
        <authorList>
            <consortium name="Pathogen Informatics"/>
        </authorList>
    </citation>
    <scope>NUCLEOTIDE SEQUENCE [LARGE SCALE GENOMIC DNA]</scope>
</reference>
<keyword evidence="2" id="KW-0812">Transmembrane</keyword>
<feature type="transmembrane region" description="Helical" evidence="2">
    <location>
        <begin position="360"/>
        <end position="386"/>
    </location>
</feature>
<name>A0A3P6V2X3_DIBLA</name>